<keyword evidence="6 9" id="KW-0238">DNA-binding</keyword>
<dbReference type="Gene3D" id="6.10.250.690">
    <property type="match status" value="1"/>
</dbReference>
<evidence type="ECO:0000256" key="2">
    <source>
        <dbReference type="ARBA" id="ARBA00022490"/>
    </source>
</evidence>
<evidence type="ECO:0000256" key="6">
    <source>
        <dbReference type="ARBA" id="ARBA00023125"/>
    </source>
</evidence>
<evidence type="ECO:0000256" key="3">
    <source>
        <dbReference type="ARBA" id="ARBA00022553"/>
    </source>
</evidence>
<dbReference type="Pfam" id="PF00486">
    <property type="entry name" value="Trans_reg_C"/>
    <property type="match status" value="1"/>
</dbReference>
<dbReference type="PANTHER" id="PTHR48111">
    <property type="entry name" value="REGULATOR OF RPOS"/>
    <property type="match status" value="1"/>
</dbReference>
<evidence type="ECO:0000313" key="13">
    <source>
        <dbReference type="Proteomes" id="UP001151081"/>
    </source>
</evidence>
<keyword evidence="13" id="KW-1185">Reference proteome</keyword>
<evidence type="ECO:0000259" key="10">
    <source>
        <dbReference type="PROSITE" id="PS50110"/>
    </source>
</evidence>
<organism evidence="12 13">
    <name type="scientific">Polyangium jinanense</name>
    <dbReference type="NCBI Taxonomy" id="2829994"/>
    <lineage>
        <taxon>Bacteria</taxon>
        <taxon>Pseudomonadati</taxon>
        <taxon>Myxococcota</taxon>
        <taxon>Polyangia</taxon>
        <taxon>Polyangiales</taxon>
        <taxon>Polyangiaceae</taxon>
        <taxon>Polyangium</taxon>
    </lineage>
</organism>
<keyword evidence="3 8" id="KW-0597">Phosphoprotein</keyword>
<dbReference type="SUPFAM" id="SSF46894">
    <property type="entry name" value="C-terminal effector domain of the bipartite response regulators"/>
    <property type="match status" value="1"/>
</dbReference>
<dbReference type="RefSeq" id="WP_272424447.1">
    <property type="nucleotide sequence ID" value="NZ_JAGTJJ010000038.1"/>
</dbReference>
<evidence type="ECO:0000256" key="7">
    <source>
        <dbReference type="ARBA" id="ARBA00023163"/>
    </source>
</evidence>
<feature type="DNA-binding region" description="OmpR/PhoB-type" evidence="9">
    <location>
        <begin position="140"/>
        <end position="239"/>
    </location>
</feature>
<dbReference type="FunFam" id="1.10.10.10:FF:000099">
    <property type="entry name" value="Two-component system response regulator TorR"/>
    <property type="match status" value="1"/>
</dbReference>
<dbReference type="Pfam" id="PF00072">
    <property type="entry name" value="Response_reg"/>
    <property type="match status" value="1"/>
</dbReference>
<dbReference type="CDD" id="cd00383">
    <property type="entry name" value="trans_reg_C"/>
    <property type="match status" value="1"/>
</dbReference>
<dbReference type="InterPro" id="IPR016032">
    <property type="entry name" value="Sig_transdc_resp-reg_C-effctor"/>
</dbReference>
<evidence type="ECO:0000256" key="4">
    <source>
        <dbReference type="ARBA" id="ARBA00023012"/>
    </source>
</evidence>
<dbReference type="Gene3D" id="3.40.50.2300">
    <property type="match status" value="1"/>
</dbReference>
<evidence type="ECO:0000256" key="8">
    <source>
        <dbReference type="PROSITE-ProRule" id="PRU00169"/>
    </source>
</evidence>
<dbReference type="InterPro" id="IPR001789">
    <property type="entry name" value="Sig_transdc_resp-reg_receiver"/>
</dbReference>
<dbReference type="GO" id="GO:0006355">
    <property type="term" value="P:regulation of DNA-templated transcription"/>
    <property type="evidence" value="ECO:0007669"/>
    <property type="project" value="InterPro"/>
</dbReference>
<sequence>MKRDRDVEWQPRILLVEDDERLAGLIQTFLVGQGFRVGSVADGLEAISSILGDPPDCVILDMLLPGTGGLEVCRAVRAGYPGFILVLTAQDEDIHEVVALDTGADDYLAKPVRPQVLLARLRALLRRGARAPSAPSDEPRARITSGDLEIDAERRAVTRSGAPILLTDAEFELLWLLASRAPAVLSRDELVAELRGITFDGLDRSIDMRICKLRKKLGDDEPPHRLIRTVRGRGYLFARER</sequence>
<dbReference type="InterPro" id="IPR001867">
    <property type="entry name" value="OmpR/PhoB-type_DNA-bd"/>
</dbReference>
<dbReference type="Gene3D" id="1.10.10.10">
    <property type="entry name" value="Winged helix-like DNA-binding domain superfamily/Winged helix DNA-binding domain"/>
    <property type="match status" value="1"/>
</dbReference>
<dbReference type="CDD" id="cd17574">
    <property type="entry name" value="REC_OmpR"/>
    <property type="match status" value="1"/>
</dbReference>
<evidence type="ECO:0000256" key="5">
    <source>
        <dbReference type="ARBA" id="ARBA00023015"/>
    </source>
</evidence>
<accession>A0A9X3XCX7</accession>
<dbReference type="AlphaFoldDB" id="A0A9X3XCX7"/>
<dbReference type="PANTHER" id="PTHR48111:SF47">
    <property type="entry name" value="TRANSCRIPTIONAL REGULATORY PROTEIN RSTA"/>
    <property type="match status" value="1"/>
</dbReference>
<evidence type="ECO:0000313" key="12">
    <source>
        <dbReference type="EMBL" id="MDC3986403.1"/>
    </source>
</evidence>
<name>A0A9X3XCX7_9BACT</name>
<feature type="domain" description="OmpR/PhoB-type" evidence="11">
    <location>
        <begin position="140"/>
        <end position="239"/>
    </location>
</feature>
<evidence type="ECO:0000256" key="9">
    <source>
        <dbReference type="PROSITE-ProRule" id="PRU01091"/>
    </source>
</evidence>
<dbReference type="SUPFAM" id="SSF52172">
    <property type="entry name" value="CheY-like"/>
    <property type="match status" value="1"/>
</dbReference>
<dbReference type="PROSITE" id="PS50110">
    <property type="entry name" value="RESPONSE_REGULATORY"/>
    <property type="match status" value="1"/>
</dbReference>
<evidence type="ECO:0000259" key="11">
    <source>
        <dbReference type="PROSITE" id="PS51755"/>
    </source>
</evidence>
<protein>
    <submittedName>
        <fullName evidence="12">Response regulator transcription factor</fullName>
    </submittedName>
</protein>
<evidence type="ECO:0000256" key="1">
    <source>
        <dbReference type="ARBA" id="ARBA00004496"/>
    </source>
</evidence>
<dbReference type="GO" id="GO:0005829">
    <property type="term" value="C:cytosol"/>
    <property type="evidence" value="ECO:0007669"/>
    <property type="project" value="TreeGrafter"/>
</dbReference>
<comment type="subcellular location">
    <subcellularLocation>
        <location evidence="1">Cytoplasm</location>
    </subcellularLocation>
</comment>
<dbReference type="InterPro" id="IPR011006">
    <property type="entry name" value="CheY-like_superfamily"/>
</dbReference>
<keyword evidence="2" id="KW-0963">Cytoplasm</keyword>
<gene>
    <name evidence="12" type="ORF">KEG57_38360</name>
</gene>
<dbReference type="PROSITE" id="PS51755">
    <property type="entry name" value="OMPR_PHOB"/>
    <property type="match status" value="1"/>
</dbReference>
<dbReference type="EMBL" id="JAGTJJ010000038">
    <property type="protein sequence ID" value="MDC3986403.1"/>
    <property type="molecule type" value="Genomic_DNA"/>
</dbReference>
<feature type="domain" description="Response regulatory" evidence="10">
    <location>
        <begin position="12"/>
        <end position="125"/>
    </location>
</feature>
<reference evidence="12 13" key="1">
    <citation type="submission" date="2021-04" db="EMBL/GenBank/DDBJ databases">
        <title>Genome analysis of Polyangium sp.</title>
        <authorList>
            <person name="Li Y."/>
            <person name="Wang J."/>
        </authorList>
    </citation>
    <scope>NUCLEOTIDE SEQUENCE [LARGE SCALE GENOMIC DNA]</scope>
    <source>
        <strain evidence="12 13">SDU14</strain>
    </source>
</reference>
<keyword evidence="5" id="KW-0805">Transcription regulation</keyword>
<dbReference type="GO" id="GO:0000976">
    <property type="term" value="F:transcription cis-regulatory region binding"/>
    <property type="evidence" value="ECO:0007669"/>
    <property type="project" value="TreeGrafter"/>
</dbReference>
<keyword evidence="4" id="KW-0902">Two-component regulatory system</keyword>
<feature type="modified residue" description="4-aspartylphosphate" evidence="8">
    <location>
        <position position="61"/>
    </location>
</feature>
<proteinExistence type="predicted"/>
<dbReference type="Proteomes" id="UP001151081">
    <property type="component" value="Unassembled WGS sequence"/>
</dbReference>
<dbReference type="InterPro" id="IPR039420">
    <property type="entry name" value="WalR-like"/>
</dbReference>
<dbReference type="GO" id="GO:0000156">
    <property type="term" value="F:phosphorelay response regulator activity"/>
    <property type="evidence" value="ECO:0007669"/>
    <property type="project" value="TreeGrafter"/>
</dbReference>
<dbReference type="SMART" id="SM00862">
    <property type="entry name" value="Trans_reg_C"/>
    <property type="match status" value="1"/>
</dbReference>
<dbReference type="GO" id="GO:0032993">
    <property type="term" value="C:protein-DNA complex"/>
    <property type="evidence" value="ECO:0007669"/>
    <property type="project" value="TreeGrafter"/>
</dbReference>
<comment type="caution">
    <text evidence="12">The sequence shown here is derived from an EMBL/GenBank/DDBJ whole genome shotgun (WGS) entry which is preliminary data.</text>
</comment>
<dbReference type="InterPro" id="IPR036388">
    <property type="entry name" value="WH-like_DNA-bd_sf"/>
</dbReference>
<dbReference type="SMART" id="SM00448">
    <property type="entry name" value="REC"/>
    <property type="match status" value="1"/>
</dbReference>
<keyword evidence="7" id="KW-0804">Transcription</keyword>